<dbReference type="GO" id="GO:0008767">
    <property type="term" value="F:UDP-galactopyranose mutase activity"/>
    <property type="evidence" value="ECO:0007669"/>
    <property type="project" value="InterPro"/>
</dbReference>
<reference evidence="2 3" key="1">
    <citation type="submission" date="2017-06" db="EMBL/GenBank/DDBJ databases">
        <title>Celeribacter sp. TSPH2 complete genome sequence.</title>
        <authorList>
            <person name="Woo J.-H."/>
            <person name="Kim H.-S."/>
        </authorList>
    </citation>
    <scope>NUCLEOTIDE SEQUENCE [LARGE SCALE GENOMIC DNA]</scope>
    <source>
        <strain evidence="2 3">TSPH2</strain>
    </source>
</reference>
<sequence>MKIGQNSGVAIAGAGFSGATVARRLAEAGYRVTVFESRDHVAGNCHTVRDAQTGVMVHEYGPHIFHTNDRAVWDFVSRFTRFETYRHTVVANAGGHTYALPINLGTINQLFKRNFSPAEAKAHLDTLTHACEMPENFEEQALALMGEEIYRTFFEGYTRKQWGCDPTHLPASILKRMPLRFDYNCRYFSHQYEGMPRDGYTALIETMLDHPNIEVVLNTAFSATDAVRWDHVFWTGPIDRFFDYRLGRLGYRTLDFERIYGEGDVQGCAVMNYCDADVPWTRITEHKHFAPWETHKNSVLFREYSRAAGPDDIPFYPIRLVREQDMLRQYVDLAQATSGVTFLGRLGTYRYLDMDVSVREAMDTAEQFLLTQVRDTPLPAFTTAAI</sequence>
<dbReference type="SUPFAM" id="SSF54373">
    <property type="entry name" value="FAD-linked reductases, C-terminal domain"/>
    <property type="match status" value="1"/>
</dbReference>
<feature type="domain" description="UDP-galactopyranose mutase C-terminal" evidence="1">
    <location>
        <begin position="153"/>
        <end position="351"/>
    </location>
</feature>
<dbReference type="GO" id="GO:0005829">
    <property type="term" value="C:cytosol"/>
    <property type="evidence" value="ECO:0007669"/>
    <property type="project" value="TreeGrafter"/>
</dbReference>
<proteinExistence type="predicted"/>
<dbReference type="STRING" id="1758178.GCA_001550095_03953"/>
<dbReference type="PANTHER" id="PTHR21197">
    <property type="entry name" value="UDP-GALACTOPYRANOSE MUTASE"/>
    <property type="match status" value="1"/>
</dbReference>
<dbReference type="Proteomes" id="UP000217935">
    <property type="component" value="Chromosome"/>
</dbReference>
<dbReference type="AlphaFoldDB" id="A0A291GE72"/>
<dbReference type="OrthoDB" id="9769600at2"/>
<evidence type="ECO:0000259" key="1">
    <source>
        <dbReference type="Pfam" id="PF03275"/>
    </source>
</evidence>
<dbReference type="Pfam" id="PF13450">
    <property type="entry name" value="NAD_binding_8"/>
    <property type="match status" value="1"/>
</dbReference>
<dbReference type="SUPFAM" id="SSF51971">
    <property type="entry name" value="Nucleotide-binding domain"/>
    <property type="match status" value="1"/>
</dbReference>
<dbReference type="Gene3D" id="3.40.50.720">
    <property type="entry name" value="NAD(P)-binding Rossmann-like Domain"/>
    <property type="match status" value="3"/>
</dbReference>
<keyword evidence="3" id="KW-1185">Reference proteome</keyword>
<protein>
    <submittedName>
        <fullName evidence="2">UDP-galactopyranose mutase</fullName>
    </submittedName>
</protein>
<dbReference type="GO" id="GO:0050660">
    <property type="term" value="F:flavin adenine dinucleotide binding"/>
    <property type="evidence" value="ECO:0007669"/>
    <property type="project" value="TreeGrafter"/>
</dbReference>
<dbReference type="RefSeq" id="WP_096806220.1">
    <property type="nucleotide sequence ID" value="NZ_CP022196.1"/>
</dbReference>
<accession>A0A291GE72</accession>
<organism evidence="2 3">
    <name type="scientific">Celeribacter ethanolicus</name>
    <dbReference type="NCBI Taxonomy" id="1758178"/>
    <lineage>
        <taxon>Bacteria</taxon>
        <taxon>Pseudomonadati</taxon>
        <taxon>Pseudomonadota</taxon>
        <taxon>Alphaproteobacteria</taxon>
        <taxon>Rhodobacterales</taxon>
        <taxon>Roseobacteraceae</taxon>
        <taxon>Celeribacter</taxon>
    </lineage>
</organism>
<gene>
    <name evidence="2" type="ORF">CEW89_13370</name>
</gene>
<dbReference type="EMBL" id="CP022196">
    <property type="protein sequence ID" value="ATG48467.1"/>
    <property type="molecule type" value="Genomic_DNA"/>
</dbReference>
<dbReference type="Pfam" id="PF03275">
    <property type="entry name" value="GLF"/>
    <property type="match status" value="1"/>
</dbReference>
<name>A0A291GE72_9RHOB</name>
<evidence type="ECO:0000313" key="3">
    <source>
        <dbReference type="Proteomes" id="UP000217935"/>
    </source>
</evidence>
<dbReference type="PANTHER" id="PTHR21197:SF0">
    <property type="entry name" value="UDP-GALACTOPYRANOSE MUTASE"/>
    <property type="match status" value="1"/>
</dbReference>
<dbReference type="InterPro" id="IPR015899">
    <property type="entry name" value="UDP-GalPyranose_mutase_C"/>
</dbReference>
<dbReference type="KEGG" id="ceh:CEW89_13370"/>
<evidence type="ECO:0000313" key="2">
    <source>
        <dbReference type="EMBL" id="ATG48467.1"/>
    </source>
</evidence>